<dbReference type="Pfam" id="PF00646">
    <property type="entry name" value="F-box"/>
    <property type="match status" value="1"/>
</dbReference>
<dbReference type="RefSeq" id="XP_033661980.1">
    <property type="nucleotide sequence ID" value="XM_033809032.1"/>
</dbReference>
<gene>
    <name evidence="2" type="ORF">M409DRAFT_28422</name>
</gene>
<reference evidence="2" key="1">
    <citation type="journal article" date="2020" name="Stud. Mycol.">
        <title>101 Dothideomycetes genomes: a test case for predicting lifestyles and emergence of pathogens.</title>
        <authorList>
            <person name="Haridas S."/>
            <person name="Albert R."/>
            <person name="Binder M."/>
            <person name="Bloem J."/>
            <person name="Labutti K."/>
            <person name="Salamov A."/>
            <person name="Andreopoulos B."/>
            <person name="Baker S."/>
            <person name="Barry K."/>
            <person name="Bills G."/>
            <person name="Bluhm B."/>
            <person name="Cannon C."/>
            <person name="Castanera R."/>
            <person name="Culley D."/>
            <person name="Daum C."/>
            <person name="Ezra D."/>
            <person name="Gonzalez J."/>
            <person name="Henrissat B."/>
            <person name="Kuo A."/>
            <person name="Liang C."/>
            <person name="Lipzen A."/>
            <person name="Lutzoni F."/>
            <person name="Magnuson J."/>
            <person name="Mondo S."/>
            <person name="Nolan M."/>
            <person name="Ohm R."/>
            <person name="Pangilinan J."/>
            <person name="Park H.-J."/>
            <person name="Ramirez L."/>
            <person name="Alfaro M."/>
            <person name="Sun H."/>
            <person name="Tritt A."/>
            <person name="Yoshinaga Y."/>
            <person name="Zwiers L.-H."/>
            <person name="Turgeon B."/>
            <person name="Goodwin S."/>
            <person name="Spatafora J."/>
            <person name="Crous P."/>
            <person name="Grigoriev I."/>
        </authorList>
    </citation>
    <scope>NUCLEOTIDE SEQUENCE</scope>
    <source>
        <strain evidence="2">ATCC 36951</strain>
    </source>
</reference>
<proteinExistence type="predicted"/>
<dbReference type="CDD" id="cd09917">
    <property type="entry name" value="F-box_SF"/>
    <property type="match status" value="1"/>
</dbReference>
<dbReference type="InterPro" id="IPR001810">
    <property type="entry name" value="F-box_dom"/>
</dbReference>
<dbReference type="SUPFAM" id="SSF81383">
    <property type="entry name" value="F-box domain"/>
    <property type="match status" value="1"/>
</dbReference>
<organism evidence="2 3">
    <name type="scientific">Zasmidium cellare ATCC 36951</name>
    <dbReference type="NCBI Taxonomy" id="1080233"/>
    <lineage>
        <taxon>Eukaryota</taxon>
        <taxon>Fungi</taxon>
        <taxon>Dikarya</taxon>
        <taxon>Ascomycota</taxon>
        <taxon>Pezizomycotina</taxon>
        <taxon>Dothideomycetes</taxon>
        <taxon>Dothideomycetidae</taxon>
        <taxon>Mycosphaerellales</taxon>
        <taxon>Mycosphaerellaceae</taxon>
        <taxon>Zasmidium</taxon>
    </lineage>
</organism>
<dbReference type="AlphaFoldDB" id="A0A6A6C229"/>
<protein>
    <recommendedName>
        <fullName evidence="1">F-box domain-containing protein</fullName>
    </recommendedName>
</protein>
<keyword evidence="3" id="KW-1185">Reference proteome</keyword>
<accession>A0A6A6C229</accession>
<dbReference type="EMBL" id="ML993621">
    <property type="protein sequence ID" value="KAF2161091.1"/>
    <property type="molecule type" value="Genomic_DNA"/>
</dbReference>
<dbReference type="OrthoDB" id="3800738at2759"/>
<evidence type="ECO:0000313" key="3">
    <source>
        <dbReference type="Proteomes" id="UP000799537"/>
    </source>
</evidence>
<dbReference type="GeneID" id="54562304"/>
<evidence type="ECO:0000259" key="1">
    <source>
        <dbReference type="Pfam" id="PF00646"/>
    </source>
</evidence>
<dbReference type="Gene3D" id="1.20.1280.50">
    <property type="match status" value="1"/>
</dbReference>
<dbReference type="InterPro" id="IPR036047">
    <property type="entry name" value="F-box-like_dom_sf"/>
</dbReference>
<dbReference type="Proteomes" id="UP000799537">
    <property type="component" value="Unassembled WGS sequence"/>
</dbReference>
<sequence>MSNKALQEPAILHLIFLSLDQEDLIQTQKVCQTWRRTILTSRTFLQVLSLRPRPAHFIGTQDPSTIDPLLSSIFASFLSWGPASWDGYRGNAGPWVWPAERNWTSDLSQYKKFTHPEASWRRMLPWNDPPPTQLQVHAEGKEGGTISRMEFDNESNWLTMGLLWDVVENCWFRGDPWWVKRVEIEAPGRERWRYGGSSTLPVGAKVPEEVRKSVARRPGRVNLNMTIDERSVGERREAREKAVKERLDSVRRIERQWFRPCGTRPRRMTACDRHVFTDEWRAEGGKAFGDVEWDEVWGYEIEREEEEEMVVNVPRVSRRKKFLGVLLRR</sequence>
<evidence type="ECO:0000313" key="2">
    <source>
        <dbReference type="EMBL" id="KAF2161091.1"/>
    </source>
</evidence>
<feature type="domain" description="F-box" evidence="1">
    <location>
        <begin position="11"/>
        <end position="42"/>
    </location>
</feature>
<name>A0A6A6C229_ZASCE</name>